<organism evidence="4 5">
    <name type="scientific">Cichlidogyrus casuarinus</name>
    <dbReference type="NCBI Taxonomy" id="1844966"/>
    <lineage>
        <taxon>Eukaryota</taxon>
        <taxon>Metazoa</taxon>
        <taxon>Spiralia</taxon>
        <taxon>Lophotrochozoa</taxon>
        <taxon>Platyhelminthes</taxon>
        <taxon>Monogenea</taxon>
        <taxon>Monopisthocotylea</taxon>
        <taxon>Dactylogyridea</taxon>
        <taxon>Ancyrocephalidae</taxon>
        <taxon>Cichlidogyrus</taxon>
    </lineage>
</organism>
<dbReference type="Pfam" id="PF00334">
    <property type="entry name" value="NDK"/>
    <property type="match status" value="1"/>
</dbReference>
<accession>A0ABD2QJ92</accession>
<comment type="caution">
    <text evidence="2">Lacks conserved residue(s) required for the propagation of feature annotation.</text>
</comment>
<dbReference type="SMART" id="SM00562">
    <property type="entry name" value="NDK"/>
    <property type="match status" value="1"/>
</dbReference>
<dbReference type="Gene3D" id="3.30.70.141">
    <property type="entry name" value="Nucleoside diphosphate kinase-like domain"/>
    <property type="match status" value="1"/>
</dbReference>
<proteinExistence type="inferred from homology"/>
<evidence type="ECO:0000256" key="2">
    <source>
        <dbReference type="PROSITE-ProRule" id="PRU00706"/>
    </source>
</evidence>
<keyword evidence="5" id="KW-1185">Reference proteome</keyword>
<dbReference type="InterPro" id="IPR034907">
    <property type="entry name" value="NDK-like_dom"/>
</dbReference>
<dbReference type="AlphaFoldDB" id="A0ABD2QJ92"/>
<dbReference type="PROSITE" id="PS51374">
    <property type="entry name" value="NDPK_LIKE"/>
    <property type="match status" value="1"/>
</dbReference>
<dbReference type="InterPro" id="IPR036850">
    <property type="entry name" value="NDK-like_dom_sf"/>
</dbReference>
<evidence type="ECO:0000259" key="3">
    <source>
        <dbReference type="SMART" id="SM00562"/>
    </source>
</evidence>
<dbReference type="PANTHER" id="PTHR46161:SF1">
    <property type="entry name" value="NUCLEOSIDE DIPHOSPHATE KINASE HOMOLOG 5"/>
    <property type="match status" value="1"/>
</dbReference>
<comment type="caution">
    <text evidence="4">The sequence shown here is derived from an EMBL/GenBank/DDBJ whole genome shotgun (WGS) entry which is preliminary data.</text>
</comment>
<evidence type="ECO:0000313" key="4">
    <source>
        <dbReference type="EMBL" id="KAL3319422.1"/>
    </source>
</evidence>
<evidence type="ECO:0000313" key="5">
    <source>
        <dbReference type="Proteomes" id="UP001626550"/>
    </source>
</evidence>
<dbReference type="PANTHER" id="PTHR46161">
    <property type="entry name" value="NUCLEOSIDE DIPHOSPHATE KINASE"/>
    <property type="match status" value="1"/>
</dbReference>
<feature type="domain" description="Nucleoside diphosphate kinase-like" evidence="3">
    <location>
        <begin position="49"/>
        <end position="177"/>
    </location>
</feature>
<name>A0ABD2QJ92_9PLAT</name>
<dbReference type="EMBL" id="JBJKFK010000138">
    <property type="protein sequence ID" value="KAL3319422.1"/>
    <property type="molecule type" value="Genomic_DNA"/>
</dbReference>
<comment type="similarity">
    <text evidence="1 2">Belongs to the NDK family.</text>
</comment>
<sequence>MIKAELEKEKLCMIGKKERIPIIDPVIAARESAELAEIKRKAEMVEIDQEVSVVIIKPELSSEDMLQEIKQNFAKDGFTILLEKNILIEREVARNHYSFLENEDDTNYTENLCSNQSTILVIVKNAENSIQDVLSKVGPFNYEHAKNSFPESLVAKYGLSNVQNGLEAAQNKEQANK</sequence>
<reference evidence="4 5" key="1">
    <citation type="submission" date="2024-11" db="EMBL/GenBank/DDBJ databases">
        <title>Adaptive evolution of stress response genes in parasites aligns with host niche diversity.</title>
        <authorList>
            <person name="Hahn C."/>
            <person name="Resl P."/>
        </authorList>
    </citation>
    <scope>NUCLEOTIDE SEQUENCE [LARGE SCALE GENOMIC DNA]</scope>
    <source>
        <strain evidence="4">EGGRZ-B1_66</strain>
        <tissue evidence="4">Body</tissue>
    </source>
</reference>
<protein>
    <submittedName>
        <fullName evidence="4">Thioredoxin domain-containing protein 3</fullName>
    </submittedName>
</protein>
<gene>
    <name evidence="4" type="primary">NME8</name>
    <name evidence="4" type="ORF">Ciccas_001911</name>
</gene>
<dbReference type="SUPFAM" id="SSF54919">
    <property type="entry name" value="Nucleoside diphosphate kinase, NDK"/>
    <property type="match status" value="1"/>
</dbReference>
<evidence type="ECO:0000256" key="1">
    <source>
        <dbReference type="ARBA" id="ARBA00008142"/>
    </source>
</evidence>
<dbReference type="Proteomes" id="UP001626550">
    <property type="component" value="Unassembled WGS sequence"/>
</dbReference>